<dbReference type="InterPro" id="IPR038501">
    <property type="entry name" value="Spore_GerAC_C_sf"/>
</dbReference>
<evidence type="ECO:0000256" key="7">
    <source>
        <dbReference type="ARBA" id="ARBA00023288"/>
    </source>
</evidence>
<dbReference type="PANTHER" id="PTHR35789">
    <property type="entry name" value="SPORE GERMINATION PROTEIN B3"/>
    <property type="match status" value="1"/>
</dbReference>
<gene>
    <name evidence="10" type="ORF">GQF01_10890</name>
</gene>
<name>A0A6L8UXH8_9BACL</name>
<dbReference type="EMBL" id="WTUZ01000014">
    <property type="protein sequence ID" value="MZQ82617.1"/>
    <property type="molecule type" value="Genomic_DNA"/>
</dbReference>
<dbReference type="GO" id="GO:0009847">
    <property type="term" value="P:spore germination"/>
    <property type="evidence" value="ECO:0007669"/>
    <property type="project" value="InterPro"/>
</dbReference>
<evidence type="ECO:0000313" key="11">
    <source>
        <dbReference type="Proteomes" id="UP000481087"/>
    </source>
</evidence>
<keyword evidence="7" id="KW-0449">Lipoprotein</keyword>
<keyword evidence="6" id="KW-0564">Palmitate</keyword>
<evidence type="ECO:0000259" key="8">
    <source>
        <dbReference type="Pfam" id="PF05504"/>
    </source>
</evidence>
<evidence type="ECO:0000259" key="9">
    <source>
        <dbReference type="Pfam" id="PF25198"/>
    </source>
</evidence>
<comment type="caution">
    <text evidence="10">The sequence shown here is derived from an EMBL/GenBank/DDBJ whole genome shotgun (WGS) entry which is preliminary data.</text>
</comment>
<keyword evidence="3" id="KW-0309">Germination</keyword>
<evidence type="ECO:0000256" key="5">
    <source>
        <dbReference type="ARBA" id="ARBA00023136"/>
    </source>
</evidence>
<reference evidence="10 11" key="1">
    <citation type="submission" date="2019-12" db="EMBL/GenBank/DDBJ databases">
        <title>Paenibacillus sp. nov. sp. isolated from soil.</title>
        <authorList>
            <person name="Kim J."/>
            <person name="Jeong S.E."/>
            <person name="Jung H.S."/>
            <person name="Jeon C.O."/>
        </authorList>
    </citation>
    <scope>NUCLEOTIDE SEQUENCE [LARGE SCALE GENOMIC DNA]</scope>
    <source>
        <strain evidence="10 11">5J-6</strain>
    </source>
</reference>
<comment type="subcellular location">
    <subcellularLocation>
        <location evidence="1">Membrane</location>
        <topology evidence="1">Lipid-anchor</topology>
    </subcellularLocation>
</comment>
<dbReference type="Pfam" id="PF25198">
    <property type="entry name" value="Spore_GerAC_N"/>
    <property type="match status" value="1"/>
</dbReference>
<evidence type="ECO:0000256" key="6">
    <source>
        <dbReference type="ARBA" id="ARBA00023139"/>
    </source>
</evidence>
<dbReference type="InterPro" id="IPR057336">
    <property type="entry name" value="GerAC_N"/>
</dbReference>
<keyword evidence="11" id="KW-1185">Reference proteome</keyword>
<keyword evidence="5" id="KW-0472">Membrane</keyword>
<keyword evidence="4" id="KW-0732">Signal</keyword>
<dbReference type="InterPro" id="IPR008844">
    <property type="entry name" value="Spore_GerAC-like"/>
</dbReference>
<proteinExistence type="inferred from homology"/>
<sequence>MLSILLLILVSGCWNSRELNSIALAVALGIDKVGDQYLVSAQIVVPSNVASTGKSEGMAVTMLKAEGKSVFEALRRMTTTAPRKIYLAHLRVLVLGEDLAREGIASPLDFLNRDHEPRTDFFIVVAKHLSAEDVLKVATPLEKVPANRMFFSLLTSERFWAPTRVVKLDEVILDLVTEGRSPVLTTIEVTGPEEIVESKANTEQINPPSKLKYAGLAYFKKDKLAGWLSENDSKAYNYLNDNVNNTVGVVTCPGGGQISLEIIRTKTEAKGGVELGKPWIEANIHAEMNVGTVECQIDLMDMGIMDKLEKSANEQLEELILTSVHKAQKQIKYDVFGFGDLIHRDDPKGWKGIKDNWEKAFVDLQVDVKADVKIRRLAKVGNSFINDIKE</sequence>
<dbReference type="Gene3D" id="6.20.190.10">
    <property type="entry name" value="Nutrient germinant receptor protein C, domain 1"/>
    <property type="match status" value="1"/>
</dbReference>
<accession>A0A6L8UXH8</accession>
<evidence type="ECO:0000256" key="2">
    <source>
        <dbReference type="ARBA" id="ARBA00007886"/>
    </source>
</evidence>
<comment type="similarity">
    <text evidence="2">Belongs to the GerABKC lipoprotein family.</text>
</comment>
<dbReference type="Pfam" id="PF05504">
    <property type="entry name" value="Spore_GerAC"/>
    <property type="match status" value="1"/>
</dbReference>
<feature type="domain" description="Spore germination GerAC-like C-terminal" evidence="8">
    <location>
        <begin position="215"/>
        <end position="376"/>
    </location>
</feature>
<dbReference type="Proteomes" id="UP000481087">
    <property type="component" value="Unassembled WGS sequence"/>
</dbReference>
<dbReference type="NCBIfam" id="TIGR02887">
    <property type="entry name" value="spore_ger_x_C"/>
    <property type="match status" value="1"/>
</dbReference>
<dbReference type="InterPro" id="IPR046953">
    <property type="entry name" value="Spore_GerAC-like_C"/>
</dbReference>
<evidence type="ECO:0000256" key="1">
    <source>
        <dbReference type="ARBA" id="ARBA00004635"/>
    </source>
</evidence>
<evidence type="ECO:0000256" key="3">
    <source>
        <dbReference type="ARBA" id="ARBA00022544"/>
    </source>
</evidence>
<dbReference type="Gene3D" id="3.30.300.210">
    <property type="entry name" value="Nutrient germinant receptor protein C, domain 3"/>
    <property type="match status" value="1"/>
</dbReference>
<dbReference type="AlphaFoldDB" id="A0A6L8UXH8"/>
<dbReference type="PANTHER" id="PTHR35789:SF1">
    <property type="entry name" value="SPORE GERMINATION PROTEIN B3"/>
    <property type="match status" value="1"/>
</dbReference>
<evidence type="ECO:0000313" key="10">
    <source>
        <dbReference type="EMBL" id="MZQ82617.1"/>
    </source>
</evidence>
<evidence type="ECO:0000256" key="4">
    <source>
        <dbReference type="ARBA" id="ARBA00022729"/>
    </source>
</evidence>
<feature type="domain" description="Spore germination protein N-terminal" evidence="9">
    <location>
        <begin position="15"/>
        <end position="188"/>
    </location>
</feature>
<protein>
    <submittedName>
        <fullName evidence="10">Ger(X)C family spore germination protein</fullName>
    </submittedName>
</protein>
<dbReference type="GO" id="GO:0016020">
    <property type="term" value="C:membrane"/>
    <property type="evidence" value="ECO:0007669"/>
    <property type="project" value="UniProtKB-SubCell"/>
</dbReference>
<organism evidence="10 11">
    <name type="scientific">Paenibacillus silvestris</name>
    <dbReference type="NCBI Taxonomy" id="2606219"/>
    <lineage>
        <taxon>Bacteria</taxon>
        <taxon>Bacillati</taxon>
        <taxon>Bacillota</taxon>
        <taxon>Bacilli</taxon>
        <taxon>Bacillales</taxon>
        <taxon>Paenibacillaceae</taxon>
        <taxon>Paenibacillus</taxon>
    </lineage>
</organism>